<keyword evidence="2" id="KW-1185">Reference proteome</keyword>
<dbReference type="Proteomes" id="UP000054166">
    <property type="component" value="Unassembled WGS sequence"/>
</dbReference>
<gene>
    <name evidence="1" type="ORF">PILCRDRAFT_736564</name>
</gene>
<organism evidence="1 2">
    <name type="scientific">Piloderma croceum (strain F 1598)</name>
    <dbReference type="NCBI Taxonomy" id="765440"/>
    <lineage>
        <taxon>Eukaryota</taxon>
        <taxon>Fungi</taxon>
        <taxon>Dikarya</taxon>
        <taxon>Basidiomycota</taxon>
        <taxon>Agaricomycotina</taxon>
        <taxon>Agaricomycetes</taxon>
        <taxon>Agaricomycetidae</taxon>
        <taxon>Atheliales</taxon>
        <taxon>Atheliaceae</taxon>
        <taxon>Piloderma</taxon>
    </lineage>
</organism>
<dbReference type="EMBL" id="KN833104">
    <property type="protein sequence ID" value="KIM72869.1"/>
    <property type="molecule type" value="Genomic_DNA"/>
</dbReference>
<dbReference type="InParanoid" id="A0A0C3EY16"/>
<reference evidence="2" key="2">
    <citation type="submission" date="2015-01" db="EMBL/GenBank/DDBJ databases">
        <title>Evolutionary Origins and Diversification of the Mycorrhizal Mutualists.</title>
        <authorList>
            <consortium name="DOE Joint Genome Institute"/>
            <consortium name="Mycorrhizal Genomics Consortium"/>
            <person name="Kohler A."/>
            <person name="Kuo A."/>
            <person name="Nagy L.G."/>
            <person name="Floudas D."/>
            <person name="Copeland A."/>
            <person name="Barry K.W."/>
            <person name="Cichocki N."/>
            <person name="Veneault-Fourrey C."/>
            <person name="LaButti K."/>
            <person name="Lindquist E.A."/>
            <person name="Lipzen A."/>
            <person name="Lundell T."/>
            <person name="Morin E."/>
            <person name="Murat C."/>
            <person name="Riley R."/>
            <person name="Ohm R."/>
            <person name="Sun H."/>
            <person name="Tunlid A."/>
            <person name="Henrissat B."/>
            <person name="Grigoriev I.V."/>
            <person name="Hibbett D.S."/>
            <person name="Martin F."/>
        </authorList>
    </citation>
    <scope>NUCLEOTIDE SEQUENCE [LARGE SCALE GENOMIC DNA]</scope>
    <source>
        <strain evidence="2">F 1598</strain>
    </source>
</reference>
<protein>
    <submittedName>
        <fullName evidence="1">Uncharacterized protein</fullName>
    </submittedName>
</protein>
<name>A0A0C3EY16_PILCF</name>
<reference evidence="1 2" key="1">
    <citation type="submission" date="2014-04" db="EMBL/GenBank/DDBJ databases">
        <authorList>
            <consortium name="DOE Joint Genome Institute"/>
            <person name="Kuo A."/>
            <person name="Tarkka M."/>
            <person name="Buscot F."/>
            <person name="Kohler A."/>
            <person name="Nagy L.G."/>
            <person name="Floudas D."/>
            <person name="Copeland A."/>
            <person name="Barry K.W."/>
            <person name="Cichocki N."/>
            <person name="Veneault-Fourrey C."/>
            <person name="LaButti K."/>
            <person name="Lindquist E.A."/>
            <person name="Lipzen A."/>
            <person name="Lundell T."/>
            <person name="Morin E."/>
            <person name="Murat C."/>
            <person name="Sun H."/>
            <person name="Tunlid A."/>
            <person name="Henrissat B."/>
            <person name="Grigoriev I.V."/>
            <person name="Hibbett D.S."/>
            <person name="Martin F."/>
            <person name="Nordberg H.P."/>
            <person name="Cantor M.N."/>
            <person name="Hua S.X."/>
        </authorList>
    </citation>
    <scope>NUCLEOTIDE SEQUENCE [LARGE SCALE GENOMIC DNA]</scope>
    <source>
        <strain evidence="1 2">F 1598</strain>
    </source>
</reference>
<evidence type="ECO:0000313" key="2">
    <source>
        <dbReference type="Proteomes" id="UP000054166"/>
    </source>
</evidence>
<evidence type="ECO:0000313" key="1">
    <source>
        <dbReference type="EMBL" id="KIM72869.1"/>
    </source>
</evidence>
<proteinExistence type="predicted"/>
<dbReference type="AlphaFoldDB" id="A0A0C3EY16"/>
<dbReference type="OrthoDB" id="1924260at2759"/>
<sequence length="137" mass="15360">MGVQRTRRGVVRKSERGYREPDWDLSRWCCSLLALRDKPIPSLYAQLAAFQQAGDQANAAEFAVIASNFDMRTELELGFFGQSDSPSAWPYHTVLGRVPAIRQPVTVPQRAERCRYGDGNRITDTVYTAFTGYGGQP</sequence>
<accession>A0A0C3EY16</accession>
<dbReference type="HOGENOM" id="CLU_1865897_0_0_1"/>